<protein>
    <recommendedName>
        <fullName evidence="9">Threonylcarbamoyl-AMP synthase</fullName>
        <shortName evidence="9">TC-AMP synthase</shortName>
        <ecNumber evidence="9">2.7.7.87</ecNumber>
    </recommendedName>
    <alternativeName>
        <fullName evidence="9">L-threonylcarbamoyladenylate synthase</fullName>
    </alternativeName>
    <alternativeName>
        <fullName evidence="9">t(6)A37 threonylcarbamoyladenosine biosynthesis protein TsaC</fullName>
    </alternativeName>
    <alternativeName>
        <fullName evidence="9">tRNA threonylcarbamoyladenosine biosynthesis protein TsaC</fullName>
    </alternativeName>
</protein>
<evidence type="ECO:0000256" key="5">
    <source>
        <dbReference type="ARBA" id="ARBA00022695"/>
    </source>
</evidence>
<dbReference type="FunCoup" id="W0DXY9">
    <property type="interactions" value="277"/>
</dbReference>
<keyword evidence="4 9" id="KW-0819">tRNA processing</keyword>
<keyword evidence="2 9" id="KW-0963">Cytoplasm</keyword>
<dbReference type="Pfam" id="PF01300">
    <property type="entry name" value="Sua5_yciO_yrdC"/>
    <property type="match status" value="1"/>
</dbReference>
<dbReference type="EC" id="2.7.7.87" evidence="9"/>
<dbReference type="GO" id="GO:0005524">
    <property type="term" value="F:ATP binding"/>
    <property type="evidence" value="ECO:0007669"/>
    <property type="project" value="UniProtKB-UniRule"/>
</dbReference>
<dbReference type="eggNOG" id="COG0009">
    <property type="taxonomic scope" value="Bacteria"/>
</dbReference>
<dbReference type="InterPro" id="IPR050156">
    <property type="entry name" value="TC-AMP_synthase_SUA5"/>
</dbReference>
<dbReference type="InParanoid" id="W0DXY9"/>
<dbReference type="PROSITE" id="PS51163">
    <property type="entry name" value="YRDC"/>
    <property type="match status" value="1"/>
</dbReference>
<gene>
    <name evidence="9" type="primary">tsaC</name>
    <name evidence="11" type="ORF">THIAE_10550</name>
</gene>
<keyword evidence="7 9" id="KW-0067">ATP-binding</keyword>
<dbReference type="GO" id="GO:0006450">
    <property type="term" value="P:regulation of translational fidelity"/>
    <property type="evidence" value="ECO:0007669"/>
    <property type="project" value="TreeGrafter"/>
</dbReference>
<dbReference type="AlphaFoldDB" id="W0DXY9"/>
<keyword evidence="12" id="KW-1185">Reference proteome</keyword>
<name>W0DXY9_9GAMM</name>
<dbReference type="HOGENOM" id="CLU_031397_6_0_6"/>
<dbReference type="Proteomes" id="UP000005380">
    <property type="component" value="Chromosome"/>
</dbReference>
<comment type="subcellular location">
    <subcellularLocation>
        <location evidence="1 9">Cytoplasm</location>
    </subcellularLocation>
</comment>
<dbReference type="InterPro" id="IPR017945">
    <property type="entry name" value="DHBP_synth_RibB-like_a/b_dom"/>
</dbReference>
<keyword evidence="3 9" id="KW-0808">Transferase</keyword>
<dbReference type="PANTHER" id="PTHR17490">
    <property type="entry name" value="SUA5"/>
    <property type="match status" value="1"/>
</dbReference>
<evidence type="ECO:0000259" key="10">
    <source>
        <dbReference type="PROSITE" id="PS51163"/>
    </source>
</evidence>
<dbReference type="GO" id="GO:0002949">
    <property type="term" value="P:tRNA threonylcarbamoyladenosine modification"/>
    <property type="evidence" value="ECO:0007669"/>
    <property type="project" value="UniProtKB-UniRule"/>
</dbReference>
<evidence type="ECO:0000313" key="11">
    <source>
        <dbReference type="EMBL" id="AHF02143.1"/>
    </source>
</evidence>
<evidence type="ECO:0000256" key="4">
    <source>
        <dbReference type="ARBA" id="ARBA00022694"/>
    </source>
</evidence>
<dbReference type="STRING" id="717772.THIAE_10550"/>
<comment type="catalytic activity">
    <reaction evidence="8 9">
        <text>L-threonine + hydrogencarbonate + ATP = L-threonylcarbamoyladenylate + diphosphate + H2O</text>
        <dbReference type="Rhea" id="RHEA:36407"/>
        <dbReference type="ChEBI" id="CHEBI:15377"/>
        <dbReference type="ChEBI" id="CHEBI:17544"/>
        <dbReference type="ChEBI" id="CHEBI:30616"/>
        <dbReference type="ChEBI" id="CHEBI:33019"/>
        <dbReference type="ChEBI" id="CHEBI:57926"/>
        <dbReference type="ChEBI" id="CHEBI:73682"/>
        <dbReference type="EC" id="2.7.7.87"/>
    </reaction>
</comment>
<organism evidence="11 12">
    <name type="scientific">Thiomicrospira aerophila AL3</name>
    <dbReference type="NCBI Taxonomy" id="717772"/>
    <lineage>
        <taxon>Bacteria</taxon>
        <taxon>Pseudomonadati</taxon>
        <taxon>Pseudomonadota</taxon>
        <taxon>Gammaproteobacteria</taxon>
        <taxon>Thiotrichales</taxon>
        <taxon>Piscirickettsiaceae</taxon>
        <taxon>Thiomicrospira</taxon>
    </lineage>
</organism>
<dbReference type="OrthoDB" id="9814580at2"/>
<dbReference type="PANTHER" id="PTHR17490:SF18">
    <property type="entry name" value="THREONYLCARBAMOYL-AMP SYNTHASE"/>
    <property type="match status" value="1"/>
</dbReference>
<dbReference type="Gene3D" id="3.90.870.10">
    <property type="entry name" value="DHBP synthase"/>
    <property type="match status" value="1"/>
</dbReference>
<evidence type="ECO:0000313" key="12">
    <source>
        <dbReference type="Proteomes" id="UP000005380"/>
    </source>
</evidence>
<proteinExistence type="inferred from homology"/>
<dbReference type="KEGG" id="tao:THIAE_10550"/>
<feature type="domain" description="YrdC-like" evidence="10">
    <location>
        <begin position="1"/>
        <end position="173"/>
    </location>
</feature>
<evidence type="ECO:0000256" key="8">
    <source>
        <dbReference type="ARBA" id="ARBA00048366"/>
    </source>
</evidence>
<evidence type="ECO:0000256" key="9">
    <source>
        <dbReference type="HAMAP-Rule" id="MF_01852"/>
    </source>
</evidence>
<keyword evidence="5 9" id="KW-0548">Nucleotidyltransferase</keyword>
<dbReference type="GO" id="GO:0000049">
    <property type="term" value="F:tRNA binding"/>
    <property type="evidence" value="ECO:0007669"/>
    <property type="project" value="TreeGrafter"/>
</dbReference>
<accession>W0DXY9</accession>
<dbReference type="GO" id="GO:0061710">
    <property type="term" value="F:L-threonylcarbamoyladenylate synthase"/>
    <property type="evidence" value="ECO:0007669"/>
    <property type="project" value="UniProtKB-EC"/>
</dbReference>
<comment type="similarity">
    <text evidence="9">Belongs to the SUA5 family. TsaC subfamily.</text>
</comment>
<evidence type="ECO:0000256" key="6">
    <source>
        <dbReference type="ARBA" id="ARBA00022741"/>
    </source>
</evidence>
<evidence type="ECO:0000256" key="3">
    <source>
        <dbReference type="ARBA" id="ARBA00022679"/>
    </source>
</evidence>
<dbReference type="GO" id="GO:0003725">
    <property type="term" value="F:double-stranded RNA binding"/>
    <property type="evidence" value="ECO:0007669"/>
    <property type="project" value="InterPro"/>
</dbReference>
<keyword evidence="6 9" id="KW-0547">Nucleotide-binding</keyword>
<dbReference type="InterPro" id="IPR006070">
    <property type="entry name" value="Sua5-like_dom"/>
</dbReference>
<evidence type="ECO:0000256" key="1">
    <source>
        <dbReference type="ARBA" id="ARBA00004496"/>
    </source>
</evidence>
<comment type="function">
    <text evidence="9">Required for the formation of a threonylcarbamoyl group on adenosine at position 37 (t(6)A37) in tRNAs that read codons beginning with adenine. Catalyzes the conversion of L-threonine, HCO(3)(-)/CO(2) and ATP to give threonylcarbamoyl-AMP (TC-AMP) as the acyladenylate intermediate, with the release of diphosphate.</text>
</comment>
<dbReference type="HAMAP" id="MF_01852">
    <property type="entry name" value="TsaC"/>
    <property type="match status" value="1"/>
</dbReference>
<dbReference type="EMBL" id="CP007030">
    <property type="protein sequence ID" value="AHF02143.1"/>
    <property type="molecule type" value="Genomic_DNA"/>
</dbReference>
<dbReference type="InterPro" id="IPR023535">
    <property type="entry name" value="TC-AMP_synthase"/>
</dbReference>
<dbReference type="SUPFAM" id="SSF55821">
    <property type="entry name" value="YrdC/RibB"/>
    <property type="match status" value="1"/>
</dbReference>
<evidence type="ECO:0000256" key="2">
    <source>
        <dbReference type="ARBA" id="ARBA00022490"/>
    </source>
</evidence>
<sequence length="173" mass="18898">MLPNLFAYPTEAVYGLGCDPLDESAVLAILKLKQRPVEKGLILVAADMTALAKFADVFNPQWSDRLLQAWSDTQRAVTWVVPKTQVCPVWISGQHNSVAVRVSHHPLVKQLAQTMPDGVMVSTSANPASLEPARSAAEVKHYFGEQLYCVAGELGGLAQPSEIWDAMSLSRLR</sequence>
<dbReference type="RefSeq" id="WP_006460040.1">
    <property type="nucleotide sequence ID" value="NZ_CP007030.1"/>
</dbReference>
<evidence type="ECO:0000256" key="7">
    <source>
        <dbReference type="ARBA" id="ARBA00022840"/>
    </source>
</evidence>
<reference evidence="11 12" key="1">
    <citation type="submission" date="2013-12" db="EMBL/GenBank/DDBJ databases">
        <authorList>
            <consortium name="DOE Joint Genome Institute"/>
            <person name="Kappler U."/>
            <person name="Huntemann M."/>
            <person name="Han J."/>
            <person name="Chen A."/>
            <person name="Kyrpides N."/>
            <person name="Mavromatis K."/>
            <person name="Markowitz V."/>
            <person name="Palaniappan K."/>
            <person name="Ivanova N."/>
            <person name="Schaumberg A."/>
            <person name="Pati A."/>
            <person name="Liolios K."/>
            <person name="Nordberg H.P."/>
            <person name="Cantor M.N."/>
            <person name="Hua S.X."/>
            <person name="Woyke T."/>
        </authorList>
    </citation>
    <scope>NUCLEOTIDE SEQUENCE [LARGE SCALE GENOMIC DNA]</scope>
    <source>
        <strain evidence="12">AL2</strain>
    </source>
</reference>
<dbReference type="GO" id="GO:0005737">
    <property type="term" value="C:cytoplasm"/>
    <property type="evidence" value="ECO:0007669"/>
    <property type="project" value="UniProtKB-SubCell"/>
</dbReference>